<dbReference type="Pfam" id="PF17207">
    <property type="entry name" value="MCM_OB"/>
    <property type="match status" value="1"/>
</dbReference>
<reference evidence="12 13" key="1">
    <citation type="submission" date="2019-02" db="EMBL/GenBank/DDBJ databases">
        <authorList>
            <person name="Lehtovirta-Morley E L."/>
        </authorList>
    </citation>
    <scope>NUCLEOTIDE SEQUENCE [LARGE SCALE GENOMIC DNA]</scope>
    <source>
        <strain evidence="12">NFRAN1</strain>
    </source>
</reference>
<dbReference type="PANTHER" id="PTHR11630:SF66">
    <property type="entry name" value="DNA REPLICATION LICENSING FACTOR MCM4"/>
    <property type="match status" value="1"/>
</dbReference>
<dbReference type="Pfam" id="PF14551">
    <property type="entry name" value="MCM_N"/>
    <property type="match status" value="1"/>
</dbReference>
<evidence type="ECO:0000256" key="10">
    <source>
        <dbReference type="SAM" id="MobiDB-lite"/>
    </source>
</evidence>
<dbReference type="Gene3D" id="1.10.10.10">
    <property type="entry name" value="Winged helix-like DNA-binding domain superfamily/Winged helix DNA-binding domain"/>
    <property type="match status" value="1"/>
</dbReference>
<evidence type="ECO:0000259" key="11">
    <source>
        <dbReference type="PROSITE" id="PS50051"/>
    </source>
</evidence>
<keyword evidence="8 9" id="KW-0238">DNA-binding</keyword>
<name>A0A484IDP3_9ARCH</name>
<dbReference type="EC" id="3.6.4.12" evidence="2"/>
<dbReference type="Pfam" id="PF00493">
    <property type="entry name" value="MCM"/>
    <property type="match status" value="1"/>
</dbReference>
<dbReference type="Gene3D" id="2.40.50.140">
    <property type="entry name" value="Nucleic acid-binding proteins"/>
    <property type="match status" value="1"/>
</dbReference>
<feature type="domain" description="MCM C-terminal AAA(+) ATPase" evidence="11">
    <location>
        <begin position="315"/>
        <end position="520"/>
    </location>
</feature>
<dbReference type="SUPFAM" id="SSF50249">
    <property type="entry name" value="Nucleic acid-binding proteins"/>
    <property type="match status" value="1"/>
</dbReference>
<dbReference type="InterPro" id="IPR036388">
    <property type="entry name" value="WH-like_DNA-bd_sf"/>
</dbReference>
<keyword evidence="5" id="KW-0378">Hydrolase</keyword>
<dbReference type="InterPro" id="IPR001208">
    <property type="entry name" value="MCM_dom"/>
</dbReference>
<evidence type="ECO:0000256" key="3">
    <source>
        <dbReference type="ARBA" id="ARBA00022705"/>
    </source>
</evidence>
<evidence type="ECO:0000313" key="12">
    <source>
        <dbReference type="EMBL" id="VFJ13790.1"/>
    </source>
</evidence>
<dbReference type="FunFam" id="3.40.50.300:FF:000826">
    <property type="entry name" value="Replicative DNA helicase Mcm"/>
    <property type="match status" value="1"/>
</dbReference>
<accession>A0A484IDP3</accession>
<dbReference type="Proteomes" id="UP000294299">
    <property type="component" value="Chromosome NFRAN"/>
</dbReference>
<dbReference type="SUPFAM" id="SSF52540">
    <property type="entry name" value="P-loop containing nucleoside triphosphate hydrolases"/>
    <property type="match status" value="1"/>
</dbReference>
<gene>
    <name evidence="12" type="ORF">NFRAN_1468</name>
</gene>
<keyword evidence="13" id="KW-1185">Reference proteome</keyword>
<dbReference type="SMART" id="SM00350">
    <property type="entry name" value="MCM"/>
    <property type="match status" value="1"/>
</dbReference>
<dbReference type="InterPro" id="IPR012340">
    <property type="entry name" value="NA-bd_OB-fold"/>
</dbReference>
<dbReference type="InterPro" id="IPR041562">
    <property type="entry name" value="MCM_lid"/>
</dbReference>
<dbReference type="GO" id="GO:0003697">
    <property type="term" value="F:single-stranded DNA binding"/>
    <property type="evidence" value="ECO:0007669"/>
    <property type="project" value="TreeGrafter"/>
</dbReference>
<evidence type="ECO:0000256" key="9">
    <source>
        <dbReference type="RuleBase" id="RU004070"/>
    </source>
</evidence>
<dbReference type="GO" id="GO:0042555">
    <property type="term" value="C:MCM complex"/>
    <property type="evidence" value="ECO:0007669"/>
    <property type="project" value="TreeGrafter"/>
</dbReference>
<evidence type="ECO:0000313" key="13">
    <source>
        <dbReference type="Proteomes" id="UP000294299"/>
    </source>
</evidence>
<dbReference type="KEGG" id="nfn:NFRAN_1468"/>
<dbReference type="PROSITE" id="PS50051">
    <property type="entry name" value="MCM_2"/>
    <property type="match status" value="1"/>
</dbReference>
<dbReference type="Gene3D" id="3.30.1640.10">
    <property type="entry name" value="mini-chromosome maintenance (MCM) complex, chain A, domain 1"/>
    <property type="match status" value="1"/>
</dbReference>
<keyword evidence="7 9" id="KW-0067">ATP-binding</keyword>
<keyword evidence="3" id="KW-0235">DNA replication</keyword>
<evidence type="ECO:0000256" key="7">
    <source>
        <dbReference type="ARBA" id="ARBA00022840"/>
    </source>
</evidence>
<dbReference type="PANTHER" id="PTHR11630">
    <property type="entry name" value="DNA REPLICATION LICENSING FACTOR MCM FAMILY MEMBER"/>
    <property type="match status" value="1"/>
</dbReference>
<comment type="similarity">
    <text evidence="1 9">Belongs to the MCM family.</text>
</comment>
<dbReference type="InterPro" id="IPR027925">
    <property type="entry name" value="MCM_N"/>
</dbReference>
<dbReference type="GO" id="GO:0016787">
    <property type="term" value="F:hydrolase activity"/>
    <property type="evidence" value="ECO:0007669"/>
    <property type="project" value="UniProtKB-KW"/>
</dbReference>
<evidence type="ECO:0000256" key="6">
    <source>
        <dbReference type="ARBA" id="ARBA00022806"/>
    </source>
</evidence>
<dbReference type="InterPro" id="IPR027417">
    <property type="entry name" value="P-loop_NTPase"/>
</dbReference>
<evidence type="ECO:0000256" key="1">
    <source>
        <dbReference type="ARBA" id="ARBA00008010"/>
    </source>
</evidence>
<dbReference type="GO" id="GO:0017116">
    <property type="term" value="F:single-stranded DNA helicase activity"/>
    <property type="evidence" value="ECO:0007669"/>
    <property type="project" value="TreeGrafter"/>
</dbReference>
<dbReference type="Gene3D" id="3.40.50.300">
    <property type="entry name" value="P-loop containing nucleotide triphosphate hydrolases"/>
    <property type="match status" value="1"/>
</dbReference>
<dbReference type="Gene3D" id="2.20.28.10">
    <property type="match status" value="1"/>
</dbReference>
<evidence type="ECO:0000256" key="4">
    <source>
        <dbReference type="ARBA" id="ARBA00022741"/>
    </source>
</evidence>
<dbReference type="EMBL" id="LR216287">
    <property type="protein sequence ID" value="VFJ13790.1"/>
    <property type="molecule type" value="Genomic_DNA"/>
</dbReference>
<dbReference type="Pfam" id="PF17855">
    <property type="entry name" value="MCM_lid"/>
    <property type="match status" value="1"/>
</dbReference>
<proteinExistence type="inferred from homology"/>
<dbReference type="GO" id="GO:0006260">
    <property type="term" value="P:DNA replication"/>
    <property type="evidence" value="ECO:0007669"/>
    <property type="project" value="UniProtKB-KW"/>
</dbReference>
<evidence type="ECO:0000256" key="5">
    <source>
        <dbReference type="ARBA" id="ARBA00022801"/>
    </source>
</evidence>
<dbReference type="AlphaFoldDB" id="A0A484IDP3"/>
<feature type="region of interest" description="Disordered" evidence="10">
    <location>
        <begin position="1"/>
        <end position="20"/>
    </location>
</feature>
<sequence length="711" mass="79476">MSDSDPITPSSNMQEQEQEEQTISALSNELERFLRSFKDRDGNYKYFDKINNMMAASSTSITIDYIDFDSFAPSLAKDITHKPDEMLSAFNEAVTSILLEIHPEYANTIREHVRVRIGNYAVQKGLRDINADVINKLLGVSGMVVRSSEIKPLGKRIAYRCLNCNQISFSQLKGLVLKKPLRCINCSEKELEMDVEHSLFIDFQLVRLQELPEDLPAGQLPHYIEVTILGDLVDQCRPGDRIMLTGIVRIDQEYSFGSGNPTSQKTSLFRLRMEGNNIEYLGGRPGDKKTRSIERISISTEDERQILMLSKKPDIYDKLISSFAPHVHGHEVIKESILLLIVGSITKKLDDGSTRRGDINVLLVGDPGTAKSEMLKFAAKIAPRGLYTSGRGSTAAGLTAAVVRDKSGIMMLEAGAVVLGDQGLVCIDEFDKIKAEDRSALHEVMEQQTCSVAKGGIVATLNARTSILSAANPMYGKYDPYKNITENVNLPVPLLTRFDLVYVIRDLPEKEKDSKIASHILEIHKDVKKSSQGTINIDLFSKYLAFAKQIAEPELTGEAISIIRDYYMKMRNVDSDSMITVTPRQLEGLIRLATARARLLLKDKVERDDAERSLFLVQRMLETAGVDVNTGKVDLGVLHGKPFSEISKLKLFMEIFSSISGEDKNDVEENVFIGELIKTGKFTDSDARMYIKKAMNDGQIYERKPGFYSKA</sequence>
<dbReference type="GO" id="GO:0005524">
    <property type="term" value="F:ATP binding"/>
    <property type="evidence" value="ECO:0007669"/>
    <property type="project" value="UniProtKB-KW"/>
</dbReference>
<dbReference type="InterPro" id="IPR033762">
    <property type="entry name" value="MCM_OB"/>
</dbReference>
<protein>
    <recommendedName>
        <fullName evidence="2">DNA helicase</fullName>
        <ecNumber evidence="2">3.6.4.12</ecNumber>
    </recommendedName>
</protein>
<dbReference type="InterPro" id="IPR031327">
    <property type="entry name" value="MCM"/>
</dbReference>
<feature type="compositionally biased region" description="Polar residues" evidence="10">
    <location>
        <begin position="1"/>
        <end position="13"/>
    </location>
</feature>
<keyword evidence="4 9" id="KW-0547">Nucleotide-binding</keyword>
<evidence type="ECO:0000256" key="2">
    <source>
        <dbReference type="ARBA" id="ARBA00012551"/>
    </source>
</evidence>
<dbReference type="PRINTS" id="PR01657">
    <property type="entry name" value="MCMFAMILY"/>
</dbReference>
<evidence type="ECO:0000256" key="8">
    <source>
        <dbReference type="ARBA" id="ARBA00023125"/>
    </source>
</evidence>
<keyword evidence="6" id="KW-0347">Helicase</keyword>
<organism evidence="12 13">
    <name type="scientific">Candidatus Nitrosocosmicus franklandianus</name>
    <dbReference type="NCBI Taxonomy" id="1798806"/>
    <lineage>
        <taxon>Archaea</taxon>
        <taxon>Nitrososphaerota</taxon>
        <taxon>Nitrososphaeria</taxon>
        <taxon>Nitrososphaerales</taxon>
        <taxon>Nitrososphaeraceae</taxon>
        <taxon>Candidatus Nitrosocosmicus</taxon>
    </lineage>
</organism>